<comment type="subcellular location">
    <subcellularLocation>
        <location evidence="1 11">Cell outer membrane</location>
        <topology evidence="1 11">Multi-pass membrane protein</topology>
    </subcellularLocation>
</comment>
<keyword evidence="9 11" id="KW-0472">Membrane</keyword>
<gene>
    <name evidence="14" type="ORF">HMH06_01485</name>
</gene>
<feature type="domain" description="TonB-dependent receptor plug" evidence="13">
    <location>
        <begin position="62"/>
        <end position="161"/>
    </location>
</feature>
<dbReference type="EMBL" id="JABFOQ010000002">
    <property type="protein sequence ID" value="NOJ74530.1"/>
    <property type="molecule type" value="Genomic_DNA"/>
</dbReference>
<keyword evidence="15" id="KW-1185">Reference proteome</keyword>
<feature type="chain" id="PRO_5045775371" evidence="12">
    <location>
        <begin position="22"/>
        <end position="742"/>
    </location>
</feature>
<evidence type="ECO:0000256" key="7">
    <source>
        <dbReference type="ARBA" id="ARBA00023004"/>
    </source>
</evidence>
<comment type="similarity">
    <text evidence="11">Belongs to the TonB-dependent receptor family.</text>
</comment>
<evidence type="ECO:0000256" key="6">
    <source>
        <dbReference type="ARBA" id="ARBA00022729"/>
    </source>
</evidence>
<dbReference type="PANTHER" id="PTHR32552:SF68">
    <property type="entry name" value="FERRICHROME OUTER MEMBRANE TRANSPORTER_PHAGE RECEPTOR"/>
    <property type="match status" value="1"/>
</dbReference>
<evidence type="ECO:0000256" key="9">
    <source>
        <dbReference type="ARBA" id="ARBA00023136"/>
    </source>
</evidence>
<dbReference type="InterPro" id="IPR039426">
    <property type="entry name" value="TonB-dep_rcpt-like"/>
</dbReference>
<dbReference type="PANTHER" id="PTHR32552">
    <property type="entry name" value="FERRICHROME IRON RECEPTOR-RELATED"/>
    <property type="match status" value="1"/>
</dbReference>
<organism evidence="14 15">
    <name type="scientific">Empedobacter stercoris</name>
    <dbReference type="NCBI Taxonomy" id="1628248"/>
    <lineage>
        <taxon>Bacteria</taxon>
        <taxon>Pseudomonadati</taxon>
        <taxon>Bacteroidota</taxon>
        <taxon>Flavobacteriia</taxon>
        <taxon>Flavobacteriales</taxon>
        <taxon>Weeksellaceae</taxon>
        <taxon>Empedobacter</taxon>
    </lineage>
</organism>
<evidence type="ECO:0000313" key="15">
    <source>
        <dbReference type="Proteomes" id="UP000580344"/>
    </source>
</evidence>
<keyword evidence="8" id="KW-0406">Ion transport</keyword>
<evidence type="ECO:0000256" key="11">
    <source>
        <dbReference type="PROSITE-ProRule" id="PRU01360"/>
    </source>
</evidence>
<evidence type="ECO:0000256" key="12">
    <source>
        <dbReference type="SAM" id="SignalP"/>
    </source>
</evidence>
<evidence type="ECO:0000256" key="5">
    <source>
        <dbReference type="ARBA" id="ARBA00022692"/>
    </source>
</evidence>
<dbReference type="InterPro" id="IPR036942">
    <property type="entry name" value="Beta-barrel_TonB_sf"/>
</dbReference>
<evidence type="ECO:0000256" key="1">
    <source>
        <dbReference type="ARBA" id="ARBA00004571"/>
    </source>
</evidence>
<dbReference type="PROSITE" id="PS52016">
    <property type="entry name" value="TONB_DEPENDENT_REC_3"/>
    <property type="match status" value="1"/>
</dbReference>
<dbReference type="Gene3D" id="2.40.170.20">
    <property type="entry name" value="TonB-dependent receptor, beta-barrel domain"/>
    <property type="match status" value="1"/>
</dbReference>
<dbReference type="Gene3D" id="2.170.130.10">
    <property type="entry name" value="TonB-dependent receptor, plug domain"/>
    <property type="match status" value="1"/>
</dbReference>
<evidence type="ECO:0000256" key="2">
    <source>
        <dbReference type="ARBA" id="ARBA00022448"/>
    </source>
</evidence>
<evidence type="ECO:0000256" key="8">
    <source>
        <dbReference type="ARBA" id="ARBA00023065"/>
    </source>
</evidence>
<evidence type="ECO:0000256" key="10">
    <source>
        <dbReference type="ARBA" id="ARBA00023237"/>
    </source>
</evidence>
<dbReference type="InterPro" id="IPR037066">
    <property type="entry name" value="Plug_dom_sf"/>
</dbReference>
<evidence type="ECO:0000313" key="14">
    <source>
        <dbReference type="EMBL" id="NOJ74530.1"/>
    </source>
</evidence>
<keyword evidence="7" id="KW-0408">Iron</keyword>
<keyword evidence="2 11" id="KW-0813">Transport</keyword>
<sequence>MRKNIYLLSTLTLLSLSTASAQETKKERKDSINTLQEVEIFGDRNKNQRGLETITRFPGSPQDQLQSISIISEKLIEEQGALTVTDAARNVPGVTLFGSYGGNRESMSIRGYRGTPVLRNGVRMDSDFRTAGAIADMQGIESVQVIKGSAAITQGVGNSLGSAGGVINLATKTPRFINAGNIGLRVGSWNQVRTTFDVQRVVDQAKTFAFRLNGAYQQGDSYRDIVNNKRFYIQPSLAWRPDEKTEIIAEMDYLNFEGVPDVGTVNLNNDFTQALANMRHRFLGFDTDFDKTKATTYSLRATRQLTDKINIRAAYYGSINDRNQQSTSLATIKDKAGNVDNYALRTRSLGHSTRNDRNTTVQIDVMGKDFQTGILKWSWQAGYDYTTYRVDSRSAQIDSGRKDKDGNPIMTSTIPVVEDPINVLQDINHKLPNNFDFSQLTINTSSPIDNGYYYGFMTQHHLNITDYVKVVGALRWSYSGVNSKDVLDPMIGLMVSPIKNINLFGSYTTTSSLRSASNPLQGGGTVGTSRTKQFETGIKTDWFNDRLRANITYFDMINENLAYEIVNGNTRTGEYLLAGDLKRKGVEVEVTGRPLPNVQVLLGYSYLDTQYQGSPTYVDGSRPMNAPRNTANAWVQYKFQKTNTFIDGLSISSGVYYVGSRPVNDRSTSKDAHGNIMNGQAPFLMPEYTTLNAQVGYSMKRFDFRLFFNNITDEIGYNSYYRGGYINQIDPFNMAAQVVFKF</sequence>
<dbReference type="Pfam" id="PF07715">
    <property type="entry name" value="Plug"/>
    <property type="match status" value="1"/>
</dbReference>
<evidence type="ECO:0000259" key="13">
    <source>
        <dbReference type="Pfam" id="PF07715"/>
    </source>
</evidence>
<evidence type="ECO:0000256" key="3">
    <source>
        <dbReference type="ARBA" id="ARBA00022452"/>
    </source>
</evidence>
<dbReference type="InterPro" id="IPR012910">
    <property type="entry name" value="Plug_dom"/>
</dbReference>
<evidence type="ECO:0000256" key="4">
    <source>
        <dbReference type="ARBA" id="ARBA00022496"/>
    </source>
</evidence>
<dbReference type="Proteomes" id="UP000580344">
    <property type="component" value="Unassembled WGS sequence"/>
</dbReference>
<dbReference type="CDD" id="cd01347">
    <property type="entry name" value="ligand_gated_channel"/>
    <property type="match status" value="1"/>
</dbReference>
<keyword evidence="4" id="KW-0410">Iron transport</keyword>
<keyword evidence="14" id="KW-0675">Receptor</keyword>
<keyword evidence="6 12" id="KW-0732">Signal</keyword>
<keyword evidence="5 11" id="KW-0812">Transmembrane</keyword>
<dbReference type="RefSeq" id="WP_171621852.1">
    <property type="nucleotide sequence ID" value="NZ_JABFOQ010000002.1"/>
</dbReference>
<protein>
    <submittedName>
        <fullName evidence="14">TonB-dependent receptor plug domain-containing protein</fullName>
    </submittedName>
</protein>
<keyword evidence="3 11" id="KW-1134">Transmembrane beta strand</keyword>
<comment type="caution">
    <text evidence="14">The sequence shown here is derived from an EMBL/GenBank/DDBJ whole genome shotgun (WGS) entry which is preliminary data.</text>
</comment>
<proteinExistence type="inferred from homology"/>
<reference evidence="14 15" key="1">
    <citation type="submission" date="2020-05" db="EMBL/GenBank/DDBJ databases">
        <title>Tigecycline resistant gene in Empedobacter stercoris.</title>
        <authorList>
            <person name="Chen Y."/>
            <person name="Cheng Y."/>
            <person name="Zhou K."/>
        </authorList>
    </citation>
    <scope>NUCLEOTIDE SEQUENCE [LARGE SCALE GENOMIC DNA]</scope>
    <source>
        <strain evidence="14 15">ES202</strain>
    </source>
</reference>
<name>A0ABX1WIY5_9FLAO</name>
<accession>A0ABX1WIY5</accession>
<dbReference type="SUPFAM" id="SSF56935">
    <property type="entry name" value="Porins"/>
    <property type="match status" value="1"/>
</dbReference>
<feature type="signal peptide" evidence="12">
    <location>
        <begin position="1"/>
        <end position="21"/>
    </location>
</feature>
<keyword evidence="10 11" id="KW-0998">Cell outer membrane</keyword>